<evidence type="ECO:0000313" key="1">
    <source>
        <dbReference type="EMBL" id="VDI70238.1"/>
    </source>
</evidence>
<gene>
    <name evidence="1" type="ORF">MGAL_10B063432</name>
</gene>
<comment type="caution">
    <text evidence="1">The sequence shown here is derived from an EMBL/GenBank/DDBJ whole genome shotgun (WGS) entry which is preliminary data.</text>
</comment>
<accession>A0A8B6GVX7</accession>
<evidence type="ECO:0008006" key="3">
    <source>
        <dbReference type="Google" id="ProtNLM"/>
    </source>
</evidence>
<organism evidence="1 2">
    <name type="scientific">Mytilus galloprovincialis</name>
    <name type="common">Mediterranean mussel</name>
    <dbReference type="NCBI Taxonomy" id="29158"/>
    <lineage>
        <taxon>Eukaryota</taxon>
        <taxon>Metazoa</taxon>
        <taxon>Spiralia</taxon>
        <taxon>Lophotrochozoa</taxon>
        <taxon>Mollusca</taxon>
        <taxon>Bivalvia</taxon>
        <taxon>Autobranchia</taxon>
        <taxon>Pteriomorphia</taxon>
        <taxon>Mytilida</taxon>
        <taxon>Mytiloidea</taxon>
        <taxon>Mytilidae</taxon>
        <taxon>Mytilinae</taxon>
        <taxon>Mytilus</taxon>
    </lineage>
</organism>
<evidence type="ECO:0000313" key="2">
    <source>
        <dbReference type="Proteomes" id="UP000596742"/>
    </source>
</evidence>
<reference evidence="1" key="1">
    <citation type="submission" date="2018-11" db="EMBL/GenBank/DDBJ databases">
        <authorList>
            <person name="Alioto T."/>
            <person name="Alioto T."/>
        </authorList>
    </citation>
    <scope>NUCLEOTIDE SEQUENCE</scope>
</reference>
<name>A0A8B6GVX7_MYTGA</name>
<dbReference type="Gene3D" id="1.10.10.60">
    <property type="entry name" value="Homeodomain-like"/>
    <property type="match status" value="1"/>
</dbReference>
<dbReference type="OrthoDB" id="10072016at2759"/>
<proteinExistence type="predicted"/>
<protein>
    <recommendedName>
        <fullName evidence="3">DDE-1 domain-containing protein</fullName>
    </recommendedName>
</protein>
<dbReference type="EMBL" id="UYJE01009121">
    <property type="protein sequence ID" value="VDI70238.1"/>
    <property type="molecule type" value="Genomic_DNA"/>
</dbReference>
<sequence>MKREHFRGYNPSAMSKAYKAVIDDKLPLHSAATSYCVPYETLRYMVAEKIVPACSNLANMPIFTPEEELILMTRLIEMDELGYDLSRQEMANIANDYAIVLAQKTKDCMALSLTWFRNMLRRWPDFKAVSQRAFSVARTKSEYKGIIIKFFNELEKTLLKFDLIDKPHLIYNVDEKVVAICGKDETVTILGCGNAAGSSLPPYFILPGQRMNDKLLDGSPSGTSCSVSKDGWSNSEIFMDFLCNHLKKKCPR</sequence>
<keyword evidence="2" id="KW-1185">Reference proteome</keyword>
<dbReference type="Proteomes" id="UP000596742">
    <property type="component" value="Unassembled WGS sequence"/>
</dbReference>
<dbReference type="AlphaFoldDB" id="A0A8B6GVX7"/>